<keyword evidence="9" id="KW-0233">DNA recombination</keyword>
<dbReference type="PRINTS" id="PR00871">
    <property type="entry name" value="DNAPOLXTDT"/>
</dbReference>
<dbReference type="PANTHER" id="PTHR11276">
    <property type="entry name" value="DNA POLYMERASE TYPE-X FAMILY MEMBER"/>
    <property type="match status" value="1"/>
</dbReference>
<dbReference type="InterPro" id="IPR010996">
    <property type="entry name" value="HHH_MUS81"/>
</dbReference>
<comment type="similarity">
    <text evidence="3 13">Belongs to the DNA polymerase type-X family.</text>
</comment>
<feature type="region of interest" description="Disordered" evidence="15">
    <location>
        <begin position="1"/>
        <end position="24"/>
    </location>
</feature>
<evidence type="ECO:0000313" key="17">
    <source>
        <dbReference type="Ensembl" id="ENSPTEP00000003372.1"/>
    </source>
</evidence>
<dbReference type="InterPro" id="IPR029398">
    <property type="entry name" value="PolB_thumb"/>
</dbReference>
<dbReference type="GO" id="GO:0003887">
    <property type="term" value="F:DNA-directed DNA polymerase activity"/>
    <property type="evidence" value="ECO:0007669"/>
    <property type="project" value="UniProtKB-UniRule"/>
</dbReference>
<proteinExistence type="inferred from homology"/>
<feature type="region of interest" description="Disordered" evidence="15">
    <location>
        <begin position="265"/>
        <end position="290"/>
    </location>
</feature>
<dbReference type="Pfam" id="PF14791">
    <property type="entry name" value="DNA_pol_B_thumb"/>
    <property type="match status" value="1"/>
</dbReference>
<evidence type="ECO:0000256" key="7">
    <source>
        <dbReference type="ARBA" id="ARBA00022723"/>
    </source>
</evidence>
<dbReference type="Gene3D" id="3.30.210.10">
    <property type="entry name" value="DNA polymerase, thumb domain"/>
    <property type="match status" value="1"/>
</dbReference>
<keyword evidence="7 13" id="KW-0479">Metal-binding</keyword>
<keyword evidence="8 13" id="KW-0460">Magnesium</keyword>
<feature type="domain" description="BRCT" evidence="16">
    <location>
        <begin position="22"/>
        <end position="118"/>
    </location>
</feature>
<gene>
    <name evidence="17" type="primary">POLM</name>
</gene>
<evidence type="ECO:0000313" key="18">
    <source>
        <dbReference type="Proteomes" id="UP000694416"/>
    </source>
</evidence>
<evidence type="ECO:0000256" key="14">
    <source>
        <dbReference type="PIRSR" id="PIRSR000817-1"/>
    </source>
</evidence>
<evidence type="ECO:0000256" key="10">
    <source>
        <dbReference type="ARBA" id="ARBA00023242"/>
    </source>
</evidence>
<dbReference type="FunFam" id="3.40.50.10190:FF:000035">
    <property type="entry name" value="DNA-directed DNA/RNA polymerase mu"/>
    <property type="match status" value="1"/>
</dbReference>
<evidence type="ECO:0000256" key="12">
    <source>
        <dbReference type="ARBA" id="ARBA00071509"/>
    </source>
</evidence>
<dbReference type="InterPro" id="IPR001726">
    <property type="entry name" value="TdT/Mu"/>
</dbReference>
<evidence type="ECO:0000256" key="13">
    <source>
        <dbReference type="PIRNR" id="PIRNR000817"/>
    </source>
</evidence>
<keyword evidence="6 13" id="KW-0548">Nucleotidyltransferase</keyword>
<dbReference type="Pfam" id="PF10391">
    <property type="entry name" value="DNA_pol_lambd_f"/>
    <property type="match status" value="1"/>
</dbReference>
<sequence>MLPKRRRARVGSPSGDAASSTPSSTRFPGVAIYLVEPRMGRSRRAFLTRLARSKDFRVLDACSSEVTHVVMEQTSAEEAVSWQKRRMAASPPGCTLPALLDISWLTESLAAGQPVPVECRHRLEVTGPRKGPLSPGWMPTYACQRPTPLTHHNASLSEALETLAEAAGFEGSEGRLLTFCRAASVLKALPSPVTTLSQLQGLPHLGEHSSRVVQELLELGVCKEVERVRCSERYQTMKLFTQIFGVGVRTADRWYREGLRTLDDLREQPQKLTQQQKAAPPGSEHPSPAVRCRCPAAGSGGSCGAGPAWGHCHADRRLPQGLILYHQHQHSHWESPTRLAQQSHMDGFERSFCIFRLPQPPGAAVGGSTRPCASWKAVRVDLVVAPISQFPFALLGWTGSKLFQRELRRFSRKEKGLWLNSHGLFDPEQKTFFHVTSEEDIFRHLGLEYLPPEQRNA</sequence>
<keyword evidence="10 13" id="KW-0539">Nucleus</keyword>
<feature type="binding site" evidence="14">
    <location>
        <position position="381"/>
    </location>
    <ligand>
        <name>Mg(2+)</name>
        <dbReference type="ChEBI" id="CHEBI:18420"/>
    </ligand>
</feature>
<dbReference type="FunFam" id="1.10.150.20:FF:000010">
    <property type="entry name" value="DNA polymerase lambda"/>
    <property type="match status" value="1"/>
</dbReference>
<dbReference type="GO" id="GO:0005634">
    <property type="term" value="C:nucleus"/>
    <property type="evidence" value="ECO:0007669"/>
    <property type="project" value="UniProtKB-SubCell"/>
</dbReference>
<keyword evidence="4" id="KW-0597">Phosphoprotein</keyword>
<comment type="catalytic activity">
    <reaction evidence="13">
        <text>DNA(n) + a 2'-deoxyribonucleoside 5'-triphosphate = DNA(n+1) + diphosphate</text>
        <dbReference type="Rhea" id="RHEA:22508"/>
        <dbReference type="Rhea" id="RHEA-COMP:17339"/>
        <dbReference type="Rhea" id="RHEA-COMP:17340"/>
        <dbReference type="ChEBI" id="CHEBI:33019"/>
        <dbReference type="ChEBI" id="CHEBI:61560"/>
        <dbReference type="ChEBI" id="CHEBI:173112"/>
        <dbReference type="EC" id="2.7.7.7"/>
    </reaction>
</comment>
<evidence type="ECO:0000256" key="6">
    <source>
        <dbReference type="ARBA" id="ARBA00022695"/>
    </source>
</evidence>
<dbReference type="InterPro" id="IPR001357">
    <property type="entry name" value="BRCT_dom"/>
</dbReference>
<dbReference type="InterPro" id="IPR037160">
    <property type="entry name" value="DNA_Pol_thumb_sf"/>
</dbReference>
<evidence type="ECO:0000256" key="1">
    <source>
        <dbReference type="ARBA" id="ARBA00001946"/>
    </source>
</evidence>
<comment type="subcellular location">
    <subcellularLocation>
        <location evidence="2 13">Nucleus</location>
    </subcellularLocation>
</comment>
<dbReference type="SUPFAM" id="SSF52113">
    <property type="entry name" value="BRCT domain"/>
    <property type="match status" value="1"/>
</dbReference>
<dbReference type="GO" id="GO:0046872">
    <property type="term" value="F:metal ion binding"/>
    <property type="evidence" value="ECO:0007669"/>
    <property type="project" value="UniProtKB-UniRule"/>
</dbReference>
<dbReference type="SUPFAM" id="SSF47802">
    <property type="entry name" value="DNA polymerase beta, N-terminal domain-like"/>
    <property type="match status" value="1"/>
</dbReference>
<dbReference type="GeneID" id="111552268"/>
<evidence type="ECO:0000256" key="2">
    <source>
        <dbReference type="ARBA" id="ARBA00004123"/>
    </source>
</evidence>
<dbReference type="PROSITE" id="PS50172">
    <property type="entry name" value="BRCT"/>
    <property type="match status" value="1"/>
</dbReference>
<dbReference type="Pfam" id="PF14716">
    <property type="entry name" value="HHH_8"/>
    <property type="match status" value="1"/>
</dbReference>
<comment type="function">
    <text evidence="11">Gap-filling polymerase involved in repair of DNA double-strand breaks by non-homologous end joining (NHEJ). Participates in immunoglobulin (Ig) light chain gene rearrangement in V(D)J recombination.</text>
</comment>
<evidence type="ECO:0000256" key="5">
    <source>
        <dbReference type="ARBA" id="ARBA00022679"/>
    </source>
</evidence>
<reference evidence="17" key="1">
    <citation type="submission" date="2025-08" db="UniProtKB">
        <authorList>
            <consortium name="Ensembl"/>
        </authorList>
    </citation>
    <scope>IDENTIFICATION</scope>
</reference>
<comment type="cofactor">
    <cofactor evidence="1 13 14">
        <name>Mg(2+)</name>
        <dbReference type="ChEBI" id="CHEBI:18420"/>
    </cofactor>
</comment>
<evidence type="ECO:0000259" key="16">
    <source>
        <dbReference type="PROSITE" id="PS50172"/>
    </source>
</evidence>
<dbReference type="Gene3D" id="3.40.50.10190">
    <property type="entry name" value="BRCT domain"/>
    <property type="match status" value="1"/>
</dbReference>
<dbReference type="CDD" id="cd00141">
    <property type="entry name" value="NT_POLXc"/>
    <property type="match status" value="1"/>
</dbReference>
<evidence type="ECO:0000256" key="4">
    <source>
        <dbReference type="ARBA" id="ARBA00022553"/>
    </source>
</evidence>
<dbReference type="InterPro" id="IPR027249">
    <property type="entry name" value="DNA/RNApol_mu"/>
</dbReference>
<dbReference type="Gene3D" id="1.10.150.110">
    <property type="entry name" value="DNA polymerase beta, N-terminal domain-like"/>
    <property type="match status" value="1"/>
</dbReference>
<dbReference type="Ensembl" id="ENSPTET00000005322.1">
    <property type="protein sequence ID" value="ENSPTEP00000003372.1"/>
    <property type="gene ID" value="ENSPTEG00000004030.1"/>
</dbReference>
<dbReference type="InterPro" id="IPR036420">
    <property type="entry name" value="BRCT_dom_sf"/>
</dbReference>
<dbReference type="InterPro" id="IPR022312">
    <property type="entry name" value="DNA_pol_X"/>
</dbReference>
<dbReference type="Gene3D" id="1.10.150.20">
    <property type="entry name" value="5' to 3' exonuclease, C-terminal subdomain"/>
    <property type="match status" value="1"/>
</dbReference>
<dbReference type="SUPFAM" id="SSF81585">
    <property type="entry name" value="PsbU/PolX domain-like"/>
    <property type="match status" value="1"/>
</dbReference>
<name>A0A8C9GFH6_9PRIM</name>
<dbReference type="Proteomes" id="UP000694416">
    <property type="component" value="Unplaced"/>
</dbReference>
<dbReference type="GO" id="GO:0003677">
    <property type="term" value="F:DNA binding"/>
    <property type="evidence" value="ECO:0007669"/>
    <property type="project" value="UniProtKB-UniRule"/>
</dbReference>
<dbReference type="GO" id="GO:0006310">
    <property type="term" value="P:DNA recombination"/>
    <property type="evidence" value="ECO:0007669"/>
    <property type="project" value="UniProtKB-KW"/>
</dbReference>
<dbReference type="PIRSF" id="PIRSF501176">
    <property type="entry name" value="DNApol_mu"/>
    <property type="match status" value="1"/>
</dbReference>
<dbReference type="SUPFAM" id="SSF81301">
    <property type="entry name" value="Nucleotidyltransferase"/>
    <property type="match status" value="1"/>
</dbReference>
<evidence type="ECO:0000256" key="8">
    <source>
        <dbReference type="ARBA" id="ARBA00022842"/>
    </source>
</evidence>
<evidence type="ECO:0000256" key="9">
    <source>
        <dbReference type="ARBA" id="ARBA00023172"/>
    </source>
</evidence>
<accession>A0A8C9GFH6</accession>
<protein>
    <recommendedName>
        <fullName evidence="12 13">DNA-directed DNA/RNA polymerase mu</fullName>
        <ecNumber evidence="13">2.7.7.7</ecNumber>
    </recommendedName>
</protein>
<dbReference type="InterPro" id="IPR027421">
    <property type="entry name" value="DNA_pol_lamdba_lyase_dom_sf"/>
</dbReference>
<keyword evidence="18" id="KW-1185">Reference proteome</keyword>
<dbReference type="PANTHER" id="PTHR11276:SF24">
    <property type="entry name" value="DNA-DIRECTED DNA_RNA POLYMERASE MU"/>
    <property type="match status" value="1"/>
</dbReference>
<dbReference type="PRINTS" id="PR00869">
    <property type="entry name" value="DNAPOLX"/>
</dbReference>
<reference evidence="17" key="2">
    <citation type="submission" date="2025-09" db="UniProtKB">
        <authorList>
            <consortium name="Ensembl"/>
        </authorList>
    </citation>
    <scope>IDENTIFICATION</scope>
</reference>
<dbReference type="RefSeq" id="XP_023082156.1">
    <property type="nucleotide sequence ID" value="XM_023226388.3"/>
</dbReference>
<dbReference type="GO" id="GO:0006303">
    <property type="term" value="P:double-strand break repair via nonhomologous end joining"/>
    <property type="evidence" value="ECO:0007669"/>
    <property type="project" value="TreeGrafter"/>
</dbReference>
<dbReference type="FunFam" id="3.30.210.10:FF:000004">
    <property type="entry name" value="DNA-directed DNA/RNA polymerase mu"/>
    <property type="match status" value="1"/>
</dbReference>
<evidence type="ECO:0000256" key="11">
    <source>
        <dbReference type="ARBA" id="ARBA00054461"/>
    </source>
</evidence>
<dbReference type="Gene3D" id="3.30.460.10">
    <property type="entry name" value="Beta Polymerase, domain 2"/>
    <property type="match status" value="1"/>
</dbReference>
<dbReference type="CTD" id="27434"/>
<dbReference type="InterPro" id="IPR018944">
    <property type="entry name" value="DNA_pol_lambd_fingers_domain"/>
</dbReference>
<dbReference type="PIRSF" id="PIRSF000817">
    <property type="entry name" value="DNA_NT"/>
    <property type="match status" value="1"/>
</dbReference>
<dbReference type="FunFam" id="1.10.150.110:FF:000003">
    <property type="entry name" value="DNA polymerase mu"/>
    <property type="match status" value="1"/>
</dbReference>
<dbReference type="SMART" id="SM00483">
    <property type="entry name" value="POLXc"/>
    <property type="match status" value="1"/>
</dbReference>
<keyword evidence="5 13" id="KW-0808">Transferase</keyword>
<organism evidence="17 18">
    <name type="scientific">Piliocolobus tephrosceles</name>
    <name type="common">Ugandan red Colobus</name>
    <dbReference type="NCBI Taxonomy" id="591936"/>
    <lineage>
        <taxon>Eukaryota</taxon>
        <taxon>Metazoa</taxon>
        <taxon>Chordata</taxon>
        <taxon>Craniata</taxon>
        <taxon>Vertebrata</taxon>
        <taxon>Euteleostomi</taxon>
        <taxon>Mammalia</taxon>
        <taxon>Eutheria</taxon>
        <taxon>Euarchontoglires</taxon>
        <taxon>Primates</taxon>
        <taxon>Haplorrhini</taxon>
        <taxon>Catarrhini</taxon>
        <taxon>Cercopithecidae</taxon>
        <taxon>Colobinae</taxon>
        <taxon>Piliocolobus</taxon>
    </lineage>
</organism>
<evidence type="ECO:0000256" key="15">
    <source>
        <dbReference type="SAM" id="MobiDB-lite"/>
    </source>
</evidence>
<dbReference type="EC" id="2.7.7.7" evidence="13"/>
<dbReference type="InterPro" id="IPR002054">
    <property type="entry name" value="DNA-dir_DNA_pol_X"/>
</dbReference>
<dbReference type="AlphaFoldDB" id="A0A8C9GFH6"/>
<evidence type="ECO:0000256" key="3">
    <source>
        <dbReference type="ARBA" id="ARBA00008323"/>
    </source>
</evidence>
<dbReference type="InterPro" id="IPR043519">
    <property type="entry name" value="NT_sf"/>
</dbReference>